<gene>
    <name evidence="1" type="ORF">K435DRAFT_849389</name>
</gene>
<dbReference type="GO" id="GO:0004553">
    <property type="term" value="F:hydrolase activity, hydrolyzing O-glycosyl compounds"/>
    <property type="evidence" value="ECO:0007669"/>
    <property type="project" value="InterPro"/>
</dbReference>
<keyword evidence="2" id="KW-1185">Reference proteome</keyword>
<accession>A0A4S8MS12</accession>
<sequence length="152" mass="16058">MGGILAAALYLPTTTDTGNSSSVPFPSAGAQVPRIFEPIIPFNFTPFPVPSQHPVPGVFVPTDPSDPPEVFNGTDGDMLPMEPDFADVWDAAFEKAKNLVSTFSLEEKVDITTGVGLMNGKCVGNIATNEDKGFSGGNVLAVFSSGLVERYF</sequence>
<dbReference type="AlphaFoldDB" id="A0A4S8MS12"/>
<dbReference type="Proteomes" id="UP000297245">
    <property type="component" value="Unassembled WGS sequence"/>
</dbReference>
<dbReference type="OrthoDB" id="416222at2759"/>
<evidence type="ECO:0000313" key="2">
    <source>
        <dbReference type="Proteomes" id="UP000297245"/>
    </source>
</evidence>
<dbReference type="EMBL" id="ML179045">
    <property type="protein sequence ID" value="THV05933.1"/>
    <property type="molecule type" value="Genomic_DNA"/>
</dbReference>
<dbReference type="GO" id="GO:0005975">
    <property type="term" value="P:carbohydrate metabolic process"/>
    <property type="evidence" value="ECO:0007669"/>
    <property type="project" value="InterPro"/>
</dbReference>
<protein>
    <submittedName>
        <fullName evidence="1">Uncharacterized protein</fullName>
    </submittedName>
</protein>
<name>A0A4S8MS12_DENBC</name>
<reference evidence="1 2" key="1">
    <citation type="journal article" date="2019" name="Nat. Ecol. Evol.">
        <title>Megaphylogeny resolves global patterns of mushroom evolution.</title>
        <authorList>
            <person name="Varga T."/>
            <person name="Krizsan K."/>
            <person name="Foldi C."/>
            <person name="Dima B."/>
            <person name="Sanchez-Garcia M."/>
            <person name="Sanchez-Ramirez S."/>
            <person name="Szollosi G.J."/>
            <person name="Szarkandi J.G."/>
            <person name="Papp V."/>
            <person name="Albert L."/>
            <person name="Andreopoulos W."/>
            <person name="Angelini C."/>
            <person name="Antonin V."/>
            <person name="Barry K.W."/>
            <person name="Bougher N.L."/>
            <person name="Buchanan P."/>
            <person name="Buyck B."/>
            <person name="Bense V."/>
            <person name="Catcheside P."/>
            <person name="Chovatia M."/>
            <person name="Cooper J."/>
            <person name="Damon W."/>
            <person name="Desjardin D."/>
            <person name="Finy P."/>
            <person name="Geml J."/>
            <person name="Haridas S."/>
            <person name="Hughes K."/>
            <person name="Justo A."/>
            <person name="Karasinski D."/>
            <person name="Kautmanova I."/>
            <person name="Kiss B."/>
            <person name="Kocsube S."/>
            <person name="Kotiranta H."/>
            <person name="LaButti K.M."/>
            <person name="Lechner B.E."/>
            <person name="Liimatainen K."/>
            <person name="Lipzen A."/>
            <person name="Lukacs Z."/>
            <person name="Mihaltcheva S."/>
            <person name="Morgado L.N."/>
            <person name="Niskanen T."/>
            <person name="Noordeloos M.E."/>
            <person name="Ohm R.A."/>
            <person name="Ortiz-Santana B."/>
            <person name="Ovrebo C."/>
            <person name="Racz N."/>
            <person name="Riley R."/>
            <person name="Savchenko A."/>
            <person name="Shiryaev A."/>
            <person name="Soop K."/>
            <person name="Spirin V."/>
            <person name="Szebenyi C."/>
            <person name="Tomsovsky M."/>
            <person name="Tulloss R.E."/>
            <person name="Uehling J."/>
            <person name="Grigoriev I.V."/>
            <person name="Vagvolgyi C."/>
            <person name="Papp T."/>
            <person name="Martin F.M."/>
            <person name="Miettinen O."/>
            <person name="Hibbett D.S."/>
            <person name="Nagy L.G."/>
        </authorList>
    </citation>
    <scope>NUCLEOTIDE SEQUENCE [LARGE SCALE GENOMIC DNA]</scope>
    <source>
        <strain evidence="1 2">CBS 962.96</strain>
    </source>
</reference>
<evidence type="ECO:0000313" key="1">
    <source>
        <dbReference type="EMBL" id="THV05933.1"/>
    </source>
</evidence>
<organism evidence="1 2">
    <name type="scientific">Dendrothele bispora (strain CBS 962.96)</name>
    <dbReference type="NCBI Taxonomy" id="1314807"/>
    <lineage>
        <taxon>Eukaryota</taxon>
        <taxon>Fungi</taxon>
        <taxon>Dikarya</taxon>
        <taxon>Basidiomycota</taxon>
        <taxon>Agaricomycotina</taxon>
        <taxon>Agaricomycetes</taxon>
        <taxon>Agaricomycetidae</taxon>
        <taxon>Agaricales</taxon>
        <taxon>Agaricales incertae sedis</taxon>
        <taxon>Dendrothele</taxon>
    </lineage>
</organism>
<proteinExistence type="predicted"/>
<dbReference type="InterPro" id="IPR036962">
    <property type="entry name" value="Glyco_hydro_3_N_sf"/>
</dbReference>
<dbReference type="Gene3D" id="3.20.20.300">
    <property type="entry name" value="Glycoside hydrolase, family 3, N-terminal domain"/>
    <property type="match status" value="1"/>
</dbReference>